<proteinExistence type="predicted"/>
<sequence>MSTPGFNIFDSLTGAPQQAAESTVCSRKGCREAAEWQLLWNNPRIHTPERRKAWAACSAHVDWLQDYLQVRGLWKETVTLAGGAS</sequence>
<name>A0A4V6PLS1_9MICC</name>
<dbReference type="RefSeq" id="WP_133402485.1">
    <property type="nucleotide sequence ID" value="NZ_SMTK01000001.1"/>
</dbReference>
<evidence type="ECO:0000313" key="2">
    <source>
        <dbReference type="Proteomes" id="UP000295411"/>
    </source>
</evidence>
<dbReference type="EMBL" id="SMTK01000001">
    <property type="protein sequence ID" value="TDK28074.1"/>
    <property type="molecule type" value="Genomic_DNA"/>
</dbReference>
<evidence type="ECO:0008006" key="3">
    <source>
        <dbReference type="Google" id="ProtNLM"/>
    </source>
</evidence>
<dbReference type="AlphaFoldDB" id="A0A4V6PLS1"/>
<organism evidence="1 2">
    <name type="scientific">Arthrobacter crusticola</name>
    <dbReference type="NCBI Taxonomy" id="2547960"/>
    <lineage>
        <taxon>Bacteria</taxon>
        <taxon>Bacillati</taxon>
        <taxon>Actinomycetota</taxon>
        <taxon>Actinomycetes</taxon>
        <taxon>Micrococcales</taxon>
        <taxon>Micrococcaceae</taxon>
        <taxon>Arthrobacter</taxon>
    </lineage>
</organism>
<reference evidence="1 2" key="1">
    <citation type="submission" date="2019-03" db="EMBL/GenBank/DDBJ databases">
        <title>Arthrobacter sp. nov., an bacterium isolated from biocrust in Mu Us Desert.</title>
        <authorList>
            <person name="Lixiong L."/>
        </authorList>
    </citation>
    <scope>NUCLEOTIDE SEQUENCE [LARGE SCALE GENOMIC DNA]</scope>
    <source>
        <strain evidence="1 2">SLN-3</strain>
    </source>
</reference>
<evidence type="ECO:0000313" key="1">
    <source>
        <dbReference type="EMBL" id="TDK28074.1"/>
    </source>
</evidence>
<keyword evidence="2" id="KW-1185">Reference proteome</keyword>
<protein>
    <recommendedName>
        <fullName evidence="3">Acetone carboxylase</fullName>
    </recommendedName>
</protein>
<dbReference type="Proteomes" id="UP000295411">
    <property type="component" value="Unassembled WGS sequence"/>
</dbReference>
<gene>
    <name evidence="1" type="ORF">E2F48_02955</name>
</gene>
<dbReference type="OrthoDB" id="5193525at2"/>
<accession>A0A4V6PLS1</accession>
<comment type="caution">
    <text evidence="1">The sequence shown here is derived from an EMBL/GenBank/DDBJ whole genome shotgun (WGS) entry which is preliminary data.</text>
</comment>